<dbReference type="Gene3D" id="3.40.30.10">
    <property type="entry name" value="Glutaredoxin"/>
    <property type="match status" value="1"/>
</dbReference>
<evidence type="ECO:0000313" key="3">
    <source>
        <dbReference type="Proteomes" id="UP000199372"/>
    </source>
</evidence>
<protein>
    <recommendedName>
        <fullName evidence="4">Regulatory protein SoxS</fullName>
    </recommendedName>
</protein>
<feature type="signal peptide" evidence="1">
    <location>
        <begin position="1"/>
        <end position="20"/>
    </location>
</feature>
<proteinExistence type="predicted"/>
<name>A0A1H8LP84_9RHOB</name>
<evidence type="ECO:0000256" key="1">
    <source>
        <dbReference type="SAM" id="SignalP"/>
    </source>
</evidence>
<evidence type="ECO:0000313" key="2">
    <source>
        <dbReference type="EMBL" id="SEO06929.1"/>
    </source>
</evidence>
<organism evidence="2 3">
    <name type="scientific">Palleronia pelagia</name>
    <dbReference type="NCBI Taxonomy" id="387096"/>
    <lineage>
        <taxon>Bacteria</taxon>
        <taxon>Pseudomonadati</taxon>
        <taxon>Pseudomonadota</taxon>
        <taxon>Alphaproteobacteria</taxon>
        <taxon>Rhodobacterales</taxon>
        <taxon>Roseobacteraceae</taxon>
        <taxon>Palleronia</taxon>
    </lineage>
</organism>
<dbReference type="InterPro" id="IPR036249">
    <property type="entry name" value="Thioredoxin-like_sf"/>
</dbReference>
<sequence length="126" mass="13929">MRLPLLATCLGLLTALPAWAERELVMVEQHGCVWCERWDAEIAPAYPKTEIGAEAPLRRIDLNAPVPVDLTLASPPRLTPTFILIDDGDEIARLEGYPGEDFFWAVIERMLSDAGPVAGSPEKHPR</sequence>
<keyword evidence="3" id="KW-1185">Reference proteome</keyword>
<keyword evidence="1" id="KW-0732">Signal</keyword>
<dbReference type="RefSeq" id="WP_091846658.1">
    <property type="nucleotide sequence ID" value="NZ_FOCM01000011.1"/>
</dbReference>
<reference evidence="3" key="1">
    <citation type="submission" date="2016-10" db="EMBL/GenBank/DDBJ databases">
        <authorList>
            <person name="Varghese N."/>
            <person name="Submissions S."/>
        </authorList>
    </citation>
    <scope>NUCLEOTIDE SEQUENCE [LARGE SCALE GENOMIC DNA]</scope>
    <source>
        <strain evidence="3">DSM 26893</strain>
    </source>
</reference>
<dbReference type="SUPFAM" id="SSF52833">
    <property type="entry name" value="Thioredoxin-like"/>
    <property type="match status" value="1"/>
</dbReference>
<dbReference type="Proteomes" id="UP000199372">
    <property type="component" value="Unassembled WGS sequence"/>
</dbReference>
<gene>
    <name evidence="2" type="ORF">SAMN04488011_11132</name>
</gene>
<dbReference type="OrthoDB" id="7362982at2"/>
<feature type="chain" id="PRO_5011531285" description="Regulatory protein SoxS" evidence="1">
    <location>
        <begin position="21"/>
        <end position="126"/>
    </location>
</feature>
<dbReference type="EMBL" id="FOCM01000011">
    <property type="protein sequence ID" value="SEO06929.1"/>
    <property type="molecule type" value="Genomic_DNA"/>
</dbReference>
<accession>A0A1H8LP84</accession>
<evidence type="ECO:0008006" key="4">
    <source>
        <dbReference type="Google" id="ProtNLM"/>
    </source>
</evidence>
<dbReference type="AlphaFoldDB" id="A0A1H8LP84"/>